<evidence type="ECO:0000313" key="2">
    <source>
        <dbReference type="Proteomes" id="UP000095746"/>
    </source>
</evidence>
<gene>
    <name evidence="1" type="ORF">ERS852411_01881</name>
</gene>
<reference evidence="1 2" key="1">
    <citation type="submission" date="2015-09" db="EMBL/GenBank/DDBJ databases">
        <authorList>
            <consortium name="Pathogen Informatics"/>
        </authorList>
    </citation>
    <scope>NUCLEOTIDE SEQUENCE [LARGE SCALE GENOMIC DNA]</scope>
    <source>
        <strain evidence="1 2">2789STDY5608854</strain>
    </source>
</reference>
<dbReference type="Proteomes" id="UP000095746">
    <property type="component" value="Unassembled WGS sequence"/>
</dbReference>
<evidence type="ECO:0000313" key="1">
    <source>
        <dbReference type="EMBL" id="CUO63325.1"/>
    </source>
</evidence>
<protein>
    <recommendedName>
        <fullName evidence="3">NAD-specific glutamate dehydrogenase</fullName>
    </recommendedName>
</protein>
<organism evidence="1 2">
    <name type="scientific">Flavonifractor plautii</name>
    <name type="common">Fusobacterium plautii</name>
    <dbReference type="NCBI Taxonomy" id="292800"/>
    <lineage>
        <taxon>Bacteria</taxon>
        <taxon>Bacillati</taxon>
        <taxon>Bacillota</taxon>
        <taxon>Clostridia</taxon>
        <taxon>Eubacteriales</taxon>
        <taxon>Oscillospiraceae</taxon>
        <taxon>Flavonifractor</taxon>
    </lineage>
</organism>
<proteinExistence type="predicted"/>
<evidence type="ECO:0008006" key="3">
    <source>
        <dbReference type="Google" id="ProtNLM"/>
    </source>
</evidence>
<accession>A0A174GSB0</accession>
<dbReference type="AlphaFoldDB" id="A0A174GSB0"/>
<dbReference type="EMBL" id="CYZT01000130">
    <property type="protein sequence ID" value="CUO63325.1"/>
    <property type="molecule type" value="Genomic_DNA"/>
</dbReference>
<name>A0A174GSB0_FLAPL</name>
<dbReference type="AntiFam" id="ANF00083">
    <property type="entry name" value="Shadow ORF (opposite leuS)"/>
</dbReference>
<sequence length="459" mass="46248">MGQAGLLGLVLGQCPGLVLVDILVGPADELEHLHQGVLEGVVLHLRLVAAPQAGGQGDELHVVLPGVVLRKVHGEVHLTLGLGQHARQLRLVPGGAAVLRQALAEVLTHHGGGAADQVAQVVGQVGVDAADEGLVGEVAVGAEGELPQQEVAQGVHPVALGQQIGVHHIALGLAHLAAVQQQPAVAVHLLGQGQAQGHEDGGPDDGVEAHDLLAHKVHVGGPELLKVVVAVVAVAQGVDVVGQGVDPHIHHVAGVEVHRHAPGEGGAGDAQILQAGLDKVVHHLIDPAAGLQEVGVLQQMPDAVGVLGQAEEVGLLLGIHHVPAAVGALAVLELGLRPEGFAGLAILAHIFALVDVPLLIELLEDLLHGLHVVVVGGADEPVVGDVHQLPQVEHAPGALHDVVDKLLGGYAGLLGLVLDLLAVLVGAGEEHDLTAPQALVAGHGVGGHGAVGVADVQFV</sequence>